<evidence type="ECO:0000256" key="3">
    <source>
        <dbReference type="ARBA" id="ARBA00012899"/>
    </source>
</evidence>
<evidence type="ECO:0000256" key="4">
    <source>
        <dbReference type="ARBA" id="ARBA00022490"/>
    </source>
</evidence>
<dbReference type="PANTHER" id="PTHR42833">
    <property type="entry name" value="URIDYLATE KINASE"/>
    <property type="match status" value="1"/>
</dbReference>
<dbReference type="InterPro" id="IPR001048">
    <property type="entry name" value="Asp/Glu/Uridylate_kinase"/>
</dbReference>
<dbReference type="GeneID" id="98290344"/>
<comment type="similarity">
    <text evidence="2">Belongs to the UMP kinase family.</text>
</comment>
<protein>
    <recommendedName>
        <fullName evidence="3">UMP kinase</fullName>
        <ecNumber evidence="3">2.7.4.22</ecNumber>
    </recommendedName>
    <alternativeName>
        <fullName evidence="10">Uridine monophosphate kinase</fullName>
    </alternativeName>
</protein>
<evidence type="ECO:0000256" key="5">
    <source>
        <dbReference type="ARBA" id="ARBA00022679"/>
    </source>
</evidence>
<name>A0ABY8CDP8_9ARCH</name>
<evidence type="ECO:0000256" key="7">
    <source>
        <dbReference type="ARBA" id="ARBA00022777"/>
    </source>
</evidence>
<keyword evidence="13" id="KW-1185">Reference proteome</keyword>
<evidence type="ECO:0000256" key="10">
    <source>
        <dbReference type="ARBA" id="ARBA00032092"/>
    </source>
</evidence>
<dbReference type="RefSeq" id="WP_347722205.1">
    <property type="nucleotide sequence ID" value="NZ_CP104395.1"/>
</dbReference>
<evidence type="ECO:0000256" key="6">
    <source>
        <dbReference type="ARBA" id="ARBA00022741"/>
    </source>
</evidence>
<dbReference type="InterPro" id="IPR036393">
    <property type="entry name" value="AceGlu_kinase-like_sf"/>
</dbReference>
<evidence type="ECO:0000256" key="1">
    <source>
        <dbReference type="ARBA" id="ARBA00004791"/>
    </source>
</evidence>
<keyword evidence="7 12" id="KW-0418">Kinase</keyword>
<accession>A0ABY8CDP8</accession>
<evidence type="ECO:0000256" key="8">
    <source>
        <dbReference type="ARBA" id="ARBA00022840"/>
    </source>
</evidence>
<keyword evidence="5 12" id="KW-0808">Transferase</keyword>
<keyword evidence="4" id="KW-0963">Cytoplasm</keyword>
<gene>
    <name evidence="12" type="primary">pyrH</name>
    <name evidence="12" type="ORF">SVXNc_0306</name>
</gene>
<keyword evidence="6" id="KW-0547">Nucleotide-binding</keyword>
<dbReference type="Pfam" id="PF00696">
    <property type="entry name" value="AA_kinase"/>
    <property type="match status" value="1"/>
</dbReference>
<evidence type="ECO:0000313" key="12">
    <source>
        <dbReference type="EMBL" id="WEL19333.1"/>
    </source>
</evidence>
<dbReference type="InterPro" id="IPR011818">
    <property type="entry name" value="Uridylate_kinase_arch/spir"/>
</dbReference>
<dbReference type="Proteomes" id="UP001218034">
    <property type="component" value="Chromosome"/>
</dbReference>
<organism evidence="12 13">
    <name type="scientific">Candidatus Nanohalococcus occultus</name>
    <dbReference type="NCBI Taxonomy" id="2978047"/>
    <lineage>
        <taxon>Archaea</taxon>
        <taxon>Candidatus Nanohalarchaeota</taxon>
        <taxon>Candidatus Nanohalarchaeota incertae sedis</taxon>
        <taxon>Candidatus Nanohalococcus</taxon>
    </lineage>
</organism>
<reference evidence="12 13" key="1">
    <citation type="submission" date="2022-09" db="EMBL/GenBank/DDBJ databases">
        <title>Xylan utilization by haloarchaea-nanohaloarchaea associations.</title>
        <authorList>
            <person name="Yakimov M."/>
        </authorList>
    </citation>
    <scope>NUCLEOTIDE SEQUENCE [LARGE SCALE GENOMIC DNA]</scope>
    <source>
        <strain evidence="12 13">SVXNc</strain>
    </source>
</reference>
<dbReference type="EC" id="2.7.4.22" evidence="3"/>
<keyword evidence="8" id="KW-0067">ATP-binding</keyword>
<dbReference type="NCBIfam" id="TIGR02076">
    <property type="entry name" value="pyrH_arch"/>
    <property type="match status" value="1"/>
</dbReference>
<evidence type="ECO:0000259" key="11">
    <source>
        <dbReference type="Pfam" id="PF00696"/>
    </source>
</evidence>
<evidence type="ECO:0000313" key="13">
    <source>
        <dbReference type="Proteomes" id="UP001218034"/>
    </source>
</evidence>
<dbReference type="Gene3D" id="3.40.1160.10">
    <property type="entry name" value="Acetylglutamate kinase-like"/>
    <property type="match status" value="1"/>
</dbReference>
<comment type="pathway">
    <text evidence="1">Pyrimidine metabolism; CTP biosynthesis via de novo pathway; UDP from UMP (UMPK route): step 1/1.</text>
</comment>
<feature type="domain" description="Aspartate/glutamate/uridylate kinase" evidence="11">
    <location>
        <begin position="1"/>
        <end position="187"/>
    </location>
</feature>
<evidence type="ECO:0000256" key="2">
    <source>
        <dbReference type="ARBA" id="ARBA00007614"/>
    </source>
</evidence>
<dbReference type="GO" id="GO:0033862">
    <property type="term" value="F:UMP kinase activity"/>
    <property type="evidence" value="ECO:0007669"/>
    <property type="project" value="UniProtKB-EC"/>
</dbReference>
<keyword evidence="9" id="KW-0665">Pyrimidine biosynthesis</keyword>
<proteinExistence type="inferred from homology"/>
<dbReference type="EMBL" id="CP104395">
    <property type="protein sequence ID" value="WEL19333.1"/>
    <property type="molecule type" value="Genomic_DNA"/>
</dbReference>
<sequence length="211" mass="22291">MTKVFAISGSLVTENLENLGELAQALESHEEQVIAVTGAGGLKEYIHAAGNFGNQGEQDLVGITGTRLNAKTLMTAMDAYPKVPETAYEIREAASTGKNVVMGGLTPGHSTDAVAAIAAELLEADLYIATRIDGVYDRDPDEEGAEKFEEIGLDELRKVISGNNEAGGHELIDGTAVDIIERSSIETKLFLGTNENIENPGEADGTTVVLD</sequence>
<dbReference type="SUPFAM" id="SSF53633">
    <property type="entry name" value="Carbamate kinase-like"/>
    <property type="match status" value="1"/>
</dbReference>
<dbReference type="PANTHER" id="PTHR42833:SF4">
    <property type="entry name" value="URIDYLATE KINASE PUMPKIN, CHLOROPLASTIC"/>
    <property type="match status" value="1"/>
</dbReference>
<evidence type="ECO:0000256" key="9">
    <source>
        <dbReference type="ARBA" id="ARBA00022975"/>
    </source>
</evidence>